<sequence>MPKLTFQKINKVWGPLKIDVFAIRYAAQLPTFWSCYPDSRAISGRYLSIKIAQEDAVFKSTVKTDSQSITQTQTEQSSEDDVNHPLMDNPMLVPHFTENHTAGEAHFVQEQEMDNGRRAIIGKYRESQKNIANNNFLKKRHLETQHTRTTIMDGRNGQSSANKPPPEVDAEEYSI</sequence>
<dbReference type="OrthoDB" id="2205329at2759"/>
<name>A0A367KPH1_RHIST</name>
<keyword evidence="3" id="KW-1185">Reference proteome</keyword>
<dbReference type="AlphaFoldDB" id="A0A367KPH1"/>
<evidence type="ECO:0000313" key="2">
    <source>
        <dbReference type="EMBL" id="RCI04020.1"/>
    </source>
</evidence>
<protein>
    <submittedName>
        <fullName evidence="2">Uncharacterized protein</fullName>
    </submittedName>
</protein>
<organism evidence="2 3">
    <name type="scientific">Rhizopus stolonifer</name>
    <name type="common">Rhizopus nigricans</name>
    <dbReference type="NCBI Taxonomy" id="4846"/>
    <lineage>
        <taxon>Eukaryota</taxon>
        <taxon>Fungi</taxon>
        <taxon>Fungi incertae sedis</taxon>
        <taxon>Mucoromycota</taxon>
        <taxon>Mucoromycotina</taxon>
        <taxon>Mucoromycetes</taxon>
        <taxon>Mucorales</taxon>
        <taxon>Mucorineae</taxon>
        <taxon>Rhizopodaceae</taxon>
        <taxon>Rhizopus</taxon>
    </lineage>
</organism>
<dbReference type="EMBL" id="PJQM01000814">
    <property type="protein sequence ID" value="RCI04020.1"/>
    <property type="molecule type" value="Genomic_DNA"/>
</dbReference>
<evidence type="ECO:0000313" key="3">
    <source>
        <dbReference type="Proteomes" id="UP000253551"/>
    </source>
</evidence>
<evidence type="ECO:0000256" key="1">
    <source>
        <dbReference type="SAM" id="MobiDB-lite"/>
    </source>
</evidence>
<dbReference type="Proteomes" id="UP000253551">
    <property type="component" value="Unassembled WGS sequence"/>
</dbReference>
<proteinExistence type="predicted"/>
<feature type="region of interest" description="Disordered" evidence="1">
    <location>
        <begin position="151"/>
        <end position="175"/>
    </location>
</feature>
<comment type="caution">
    <text evidence="2">The sequence shown here is derived from an EMBL/GenBank/DDBJ whole genome shotgun (WGS) entry which is preliminary data.</text>
</comment>
<gene>
    <name evidence="2" type="ORF">CU098_010188</name>
</gene>
<reference evidence="2 3" key="1">
    <citation type="journal article" date="2018" name="G3 (Bethesda)">
        <title>Phylogenetic and Phylogenomic Definition of Rhizopus Species.</title>
        <authorList>
            <person name="Gryganskyi A.P."/>
            <person name="Golan J."/>
            <person name="Dolatabadi S."/>
            <person name="Mondo S."/>
            <person name="Robb S."/>
            <person name="Idnurm A."/>
            <person name="Muszewska A."/>
            <person name="Steczkiewicz K."/>
            <person name="Masonjones S."/>
            <person name="Liao H.L."/>
            <person name="Gajdeczka M.T."/>
            <person name="Anike F."/>
            <person name="Vuek A."/>
            <person name="Anishchenko I.M."/>
            <person name="Voigt K."/>
            <person name="de Hoog G.S."/>
            <person name="Smith M.E."/>
            <person name="Heitman J."/>
            <person name="Vilgalys R."/>
            <person name="Stajich J.E."/>
        </authorList>
    </citation>
    <scope>NUCLEOTIDE SEQUENCE [LARGE SCALE GENOMIC DNA]</scope>
    <source>
        <strain evidence="2 3">LSU 92-RS-03</strain>
    </source>
</reference>
<accession>A0A367KPH1</accession>